<keyword evidence="6" id="KW-0067">ATP-binding</keyword>
<keyword evidence="5" id="KW-0547">Nucleotide-binding</keyword>
<evidence type="ECO:0000313" key="9">
    <source>
        <dbReference type="EMBL" id="CUX96416.1"/>
    </source>
</evidence>
<accession>A0A143WRI4</accession>
<dbReference type="OrthoDB" id="9810191at2"/>
<evidence type="ECO:0000256" key="4">
    <source>
        <dbReference type="ARBA" id="ARBA00022723"/>
    </source>
</evidence>
<dbReference type="FunFam" id="1.10.730.10:FF:000005">
    <property type="entry name" value="Methionine--tRNA ligase"/>
    <property type="match status" value="1"/>
</dbReference>
<dbReference type="Proteomes" id="UP000095322">
    <property type="component" value="Chromosome I"/>
</dbReference>
<keyword evidence="7" id="KW-0030">Aminoacyl-tRNA synthetase</keyword>
<dbReference type="SUPFAM" id="SSF47323">
    <property type="entry name" value="Anticodon-binding domain of a subclass of class I aminoacyl-tRNA synthetases"/>
    <property type="match status" value="1"/>
</dbReference>
<dbReference type="GO" id="GO:0005524">
    <property type="term" value="F:ATP binding"/>
    <property type="evidence" value="ECO:0007669"/>
    <property type="project" value="UniProtKB-KW"/>
</dbReference>
<comment type="cofactor">
    <cofactor evidence="1">
        <name>Zn(2+)</name>
        <dbReference type="ChEBI" id="CHEBI:29105"/>
    </cofactor>
</comment>
<evidence type="ECO:0000256" key="3">
    <source>
        <dbReference type="ARBA" id="ARBA00022598"/>
    </source>
</evidence>
<dbReference type="Pfam" id="PF19303">
    <property type="entry name" value="Anticodon_3"/>
    <property type="match status" value="1"/>
</dbReference>
<dbReference type="PANTHER" id="PTHR45765">
    <property type="entry name" value="METHIONINE--TRNA LIGASE"/>
    <property type="match status" value="1"/>
</dbReference>
<dbReference type="Gene3D" id="1.10.730.10">
    <property type="entry name" value="Isoleucyl-tRNA Synthetase, Domain 1"/>
    <property type="match status" value="1"/>
</dbReference>
<evidence type="ECO:0000256" key="6">
    <source>
        <dbReference type="ARBA" id="ARBA00022840"/>
    </source>
</evidence>
<feature type="domain" description="Methionyl-tRNA synthetase anticodon-binding" evidence="8">
    <location>
        <begin position="31"/>
        <end position="134"/>
    </location>
</feature>
<sequence>MKHRFDGKLLGSVADPTLYIIFVNAAMSIGEAFSNREISRAVREIMALADLANRYVDEQAPWVVAKQESRKADLQVICSMGIQLFRVLMTYLKPVLPFLAERAEAFLATSLHWNDLSSPLLSHRIQPFKVPTVVIETLCLKLQGVGS</sequence>
<dbReference type="STRING" id="1778262.MHIR_DE00053"/>
<evidence type="ECO:0000256" key="2">
    <source>
        <dbReference type="ARBA" id="ARBA00008258"/>
    </source>
</evidence>
<dbReference type="GO" id="GO:0004825">
    <property type="term" value="F:methionine-tRNA ligase activity"/>
    <property type="evidence" value="ECO:0007669"/>
    <property type="project" value="UniProtKB-EC"/>
</dbReference>
<evidence type="ECO:0000256" key="7">
    <source>
        <dbReference type="ARBA" id="ARBA00023146"/>
    </source>
</evidence>
<name>A0A143WRI4_9ENTR</name>
<keyword evidence="3 9" id="KW-0436">Ligase</keyword>
<evidence type="ECO:0000256" key="1">
    <source>
        <dbReference type="ARBA" id="ARBA00001947"/>
    </source>
</evidence>
<dbReference type="GO" id="GO:0006431">
    <property type="term" value="P:methionyl-tRNA aminoacylation"/>
    <property type="evidence" value="ECO:0007669"/>
    <property type="project" value="TreeGrafter"/>
</dbReference>
<dbReference type="AlphaFoldDB" id="A0A143WRI4"/>
<dbReference type="GO" id="GO:0046872">
    <property type="term" value="F:metal ion binding"/>
    <property type="evidence" value="ECO:0007669"/>
    <property type="project" value="UniProtKB-KW"/>
</dbReference>
<dbReference type="PATRIC" id="fig|1778262.3.peg.98"/>
<proteinExistence type="inferred from homology"/>
<evidence type="ECO:0000259" key="8">
    <source>
        <dbReference type="Pfam" id="PF19303"/>
    </source>
</evidence>
<evidence type="ECO:0000313" key="10">
    <source>
        <dbReference type="Proteomes" id="UP000095322"/>
    </source>
</evidence>
<reference evidence="10" key="1">
    <citation type="submission" date="2016-01" db="EMBL/GenBank/DDBJ databases">
        <authorList>
            <person name="Husnik F."/>
        </authorList>
    </citation>
    <scope>NUCLEOTIDE SEQUENCE [LARGE SCALE GENOMIC DNA]</scope>
</reference>
<dbReference type="InterPro" id="IPR023458">
    <property type="entry name" value="Met-tRNA_ligase_1"/>
</dbReference>
<organism evidence="9 10">
    <name type="scientific">Candidatus Doolittlea endobia</name>
    <dbReference type="NCBI Taxonomy" id="1778262"/>
    <lineage>
        <taxon>Bacteria</taxon>
        <taxon>Pseudomonadati</taxon>
        <taxon>Pseudomonadota</taxon>
        <taxon>Gammaproteobacteria</taxon>
        <taxon>Enterobacterales</taxon>
        <taxon>Enterobacteriaceae</taxon>
        <taxon>Candidatus Doolittlea</taxon>
    </lineage>
</organism>
<dbReference type="PANTHER" id="PTHR45765:SF1">
    <property type="entry name" value="METHIONINE--TRNA LIGASE, CYTOPLASMIC"/>
    <property type="match status" value="1"/>
</dbReference>
<dbReference type="GO" id="GO:0005829">
    <property type="term" value="C:cytosol"/>
    <property type="evidence" value="ECO:0007669"/>
    <property type="project" value="TreeGrafter"/>
</dbReference>
<dbReference type="KEGG" id="den:MHIR_DE00053"/>
<dbReference type="EC" id="6.1.1.10" evidence="9"/>
<keyword evidence="10" id="KW-1185">Reference proteome</keyword>
<dbReference type="InterPro" id="IPR009080">
    <property type="entry name" value="tRNAsynth_Ia_anticodon-bd"/>
</dbReference>
<dbReference type="CDD" id="cd07957">
    <property type="entry name" value="Anticodon_Ia_Met"/>
    <property type="match status" value="1"/>
</dbReference>
<gene>
    <name evidence="9" type="primary">metG_2</name>
    <name evidence="9" type="ORF">MHIR_DE00053</name>
</gene>
<protein>
    <submittedName>
        <fullName evidence="9">Methionine--tRNA ligase</fullName>
        <ecNumber evidence="9">6.1.1.10</ecNumber>
    </submittedName>
</protein>
<evidence type="ECO:0000256" key="5">
    <source>
        <dbReference type="ARBA" id="ARBA00022741"/>
    </source>
</evidence>
<dbReference type="InterPro" id="IPR041872">
    <property type="entry name" value="Anticodon_Met"/>
</dbReference>
<dbReference type="EMBL" id="LN999833">
    <property type="protein sequence ID" value="CUX96416.1"/>
    <property type="molecule type" value="Genomic_DNA"/>
</dbReference>
<comment type="similarity">
    <text evidence="2">Belongs to the class-I aminoacyl-tRNA synthetase family. MetG type 1 subfamily.</text>
</comment>
<keyword evidence="4" id="KW-0479">Metal-binding</keyword>